<dbReference type="VEuPathDB" id="AmoebaDB:NfTy_061380"/>
<dbReference type="InterPro" id="IPR038718">
    <property type="entry name" value="SNF2-like_sf"/>
</dbReference>
<accession>A0A6A5BBW6</accession>
<sequence>MLPPSDEIATHTIVSGENQHKTSQTTTTEKEIILRDDYEITSDDQDEDEDLDLFAEEWEEDDEECAENGDIIIGNYSDDEMLYSRTDRPSRAPYQPSSVVIDLSCADFLYDSSDDASTEEDTYGDESTCLIEPPNEINQSIQTHIANFQQNFRFNNQAILRKFNDRDVTSIQEALKIHKERLEDIKEKLLESGYNSLTALDPTLTEICEHELALRLLENPMIFSTRNDISLNTNKRKSKTASSSIVIDDGDFIDDSEVPEELPTPKKLKKTVKNILILSQEEKEIAKEIVKYISKDNYEMVKKYHKQFLIGKLSYGVVLESKLSYYIRNRELQIVLDKERKKLKHQEMQSEERQETLIQQETSFSSQSIGSHTYKFPEYAMLHQKEKNAHCTTLYNYNRLQPQKKTLHYLVLVPKSNIEHFSNEYRSHFLPEPFTKISIIKSKDTSDIDSYHNGGMLVMTYDRCLNMLKDYETEKILVNNTDILAIDEAHVIKNKETVRFMQFSKFKKALKILVTGTPLQNNIGEMFNLIQFIEPNNPFVKVLEPYFQSHFVKYLAEHKPFSKDGLLRTQLFRHYFKDLIHREVSIRELELIQEKKNDFIIEYTLNETEKSIYKEILDLKSQMGRSSFFSSYFYERVCLDCCSYFFQSDNSKLVEEIRATSYEDERTNNTSSVFFEKIKEKLQKYSYRKIECSRIRILRSIVSNIILRGEKAVIFTGLICYAPTVKEQLEQDKKVRCEIYSGELTDKQRSDVLQKFRNGEKNALIISKNAGGVGIDLTTAQHVILFNLDFNYSKDDQAIFRLLRKNQQKAVTIYRLACQSSIDDKLLEIQQNKKIVSQMALDEIASKPSDCESCVDEKVCKMVFQTSTLTSSMKKIIKSIRIFNPTDTQEGVTKEEIQTHKELFEKDTTQVKLI</sequence>
<dbReference type="GO" id="GO:0000724">
    <property type="term" value="P:double-strand break repair via homologous recombination"/>
    <property type="evidence" value="ECO:0007669"/>
    <property type="project" value="TreeGrafter"/>
</dbReference>
<dbReference type="OMA" id="EICEHEL"/>
<dbReference type="InterPro" id="IPR014001">
    <property type="entry name" value="Helicase_ATP-bd"/>
</dbReference>
<name>A0A6A5BBW6_NAEFO</name>
<dbReference type="InterPro" id="IPR000330">
    <property type="entry name" value="SNF2_N"/>
</dbReference>
<dbReference type="PROSITE" id="PS51194">
    <property type="entry name" value="HELICASE_CTER"/>
    <property type="match status" value="1"/>
</dbReference>
<organism evidence="5 6">
    <name type="scientific">Naegleria fowleri</name>
    <name type="common">Brain eating amoeba</name>
    <dbReference type="NCBI Taxonomy" id="5763"/>
    <lineage>
        <taxon>Eukaryota</taxon>
        <taxon>Discoba</taxon>
        <taxon>Heterolobosea</taxon>
        <taxon>Tetramitia</taxon>
        <taxon>Eutetramitia</taxon>
        <taxon>Vahlkampfiidae</taxon>
        <taxon>Naegleria</taxon>
    </lineage>
</organism>
<dbReference type="InterPro" id="IPR049730">
    <property type="entry name" value="SNF2/RAD54-like_C"/>
</dbReference>
<evidence type="ECO:0000313" key="5">
    <source>
        <dbReference type="EMBL" id="KAF0972402.1"/>
    </source>
</evidence>
<dbReference type="InterPro" id="IPR027417">
    <property type="entry name" value="P-loop_NTPase"/>
</dbReference>
<feature type="domain" description="Helicase C-terminal" evidence="4">
    <location>
        <begin position="697"/>
        <end position="845"/>
    </location>
</feature>
<dbReference type="Gene3D" id="3.40.50.10810">
    <property type="entry name" value="Tandem AAA-ATPase domain"/>
    <property type="match status" value="1"/>
</dbReference>
<gene>
    <name evidence="5" type="ORF">FDP41_009305</name>
</gene>
<dbReference type="SMART" id="SM00490">
    <property type="entry name" value="HELICc"/>
    <property type="match status" value="1"/>
</dbReference>
<dbReference type="CDD" id="cd18793">
    <property type="entry name" value="SF2_C_SNF"/>
    <property type="match status" value="1"/>
</dbReference>
<dbReference type="PANTHER" id="PTHR45629:SF7">
    <property type="entry name" value="DNA EXCISION REPAIR PROTEIN ERCC-6-RELATED"/>
    <property type="match status" value="1"/>
</dbReference>
<dbReference type="GO" id="GO:0007131">
    <property type="term" value="P:reciprocal meiotic recombination"/>
    <property type="evidence" value="ECO:0007669"/>
    <property type="project" value="TreeGrafter"/>
</dbReference>
<evidence type="ECO:0000256" key="1">
    <source>
        <dbReference type="ARBA" id="ARBA00022801"/>
    </source>
</evidence>
<dbReference type="EMBL" id="VFQX01000068">
    <property type="protein sequence ID" value="KAF0972402.1"/>
    <property type="molecule type" value="Genomic_DNA"/>
</dbReference>
<dbReference type="GO" id="GO:0015616">
    <property type="term" value="F:DNA translocase activity"/>
    <property type="evidence" value="ECO:0007669"/>
    <property type="project" value="TreeGrafter"/>
</dbReference>
<evidence type="ECO:0000256" key="2">
    <source>
        <dbReference type="SAM" id="MobiDB-lite"/>
    </source>
</evidence>
<dbReference type="GO" id="GO:0005634">
    <property type="term" value="C:nucleus"/>
    <property type="evidence" value="ECO:0007669"/>
    <property type="project" value="TreeGrafter"/>
</dbReference>
<dbReference type="SUPFAM" id="SSF52540">
    <property type="entry name" value="P-loop containing nucleoside triphosphate hydrolases"/>
    <property type="match status" value="2"/>
</dbReference>
<feature type="domain" description="Helicase ATP-binding" evidence="3">
    <location>
        <begin position="391"/>
        <end position="536"/>
    </location>
</feature>
<dbReference type="VEuPathDB" id="AmoebaDB:NF0131230"/>
<dbReference type="RefSeq" id="XP_044557117.1">
    <property type="nucleotide sequence ID" value="XM_044713250.1"/>
</dbReference>
<dbReference type="PROSITE" id="PS51192">
    <property type="entry name" value="HELICASE_ATP_BIND_1"/>
    <property type="match status" value="1"/>
</dbReference>
<dbReference type="Gene3D" id="3.40.50.300">
    <property type="entry name" value="P-loop containing nucleotide triphosphate hydrolases"/>
    <property type="match status" value="1"/>
</dbReference>
<dbReference type="GO" id="GO:0016787">
    <property type="term" value="F:hydrolase activity"/>
    <property type="evidence" value="ECO:0007669"/>
    <property type="project" value="UniProtKB-KW"/>
</dbReference>
<feature type="compositionally biased region" description="Polar residues" evidence="2">
    <location>
        <begin position="12"/>
        <end position="27"/>
    </location>
</feature>
<keyword evidence="1" id="KW-0378">Hydrolase</keyword>
<dbReference type="VEuPathDB" id="AmoebaDB:FDP41_009305"/>
<dbReference type="VEuPathDB" id="AmoebaDB:NF0131220"/>
<dbReference type="AlphaFoldDB" id="A0A6A5BBW6"/>
<dbReference type="Pfam" id="PF00271">
    <property type="entry name" value="Helicase_C"/>
    <property type="match status" value="1"/>
</dbReference>
<dbReference type="GO" id="GO:0005524">
    <property type="term" value="F:ATP binding"/>
    <property type="evidence" value="ECO:0007669"/>
    <property type="project" value="InterPro"/>
</dbReference>
<feature type="region of interest" description="Disordered" evidence="2">
    <location>
        <begin position="1"/>
        <end position="33"/>
    </location>
</feature>
<dbReference type="OrthoDB" id="448448at2759"/>
<reference evidence="5 6" key="1">
    <citation type="journal article" date="2019" name="Sci. Rep.">
        <title>Nanopore sequencing improves the draft genome of the human pathogenic amoeba Naegleria fowleri.</title>
        <authorList>
            <person name="Liechti N."/>
            <person name="Schurch N."/>
            <person name="Bruggmann R."/>
            <person name="Wittwer M."/>
        </authorList>
    </citation>
    <scope>NUCLEOTIDE SEQUENCE [LARGE SCALE GENOMIC DNA]</scope>
    <source>
        <strain evidence="5 6">ATCC 30894</strain>
    </source>
</reference>
<dbReference type="GeneID" id="68116522"/>
<evidence type="ECO:0000259" key="4">
    <source>
        <dbReference type="PROSITE" id="PS51194"/>
    </source>
</evidence>
<evidence type="ECO:0000259" key="3">
    <source>
        <dbReference type="PROSITE" id="PS51192"/>
    </source>
</evidence>
<dbReference type="Pfam" id="PF00176">
    <property type="entry name" value="SNF2-rel_dom"/>
    <property type="match status" value="1"/>
</dbReference>
<comment type="caution">
    <text evidence="5">The sequence shown here is derived from an EMBL/GenBank/DDBJ whole genome shotgun (WGS) entry which is preliminary data.</text>
</comment>
<keyword evidence="6" id="KW-1185">Reference proteome</keyword>
<dbReference type="PANTHER" id="PTHR45629">
    <property type="entry name" value="SNF2/RAD54 FAMILY MEMBER"/>
    <property type="match status" value="1"/>
</dbReference>
<proteinExistence type="predicted"/>
<dbReference type="InterPro" id="IPR001650">
    <property type="entry name" value="Helicase_C-like"/>
</dbReference>
<dbReference type="Proteomes" id="UP000444721">
    <property type="component" value="Unassembled WGS sequence"/>
</dbReference>
<dbReference type="SMART" id="SM00487">
    <property type="entry name" value="DEXDc"/>
    <property type="match status" value="1"/>
</dbReference>
<protein>
    <submittedName>
        <fullName evidence="5">Uncharacterized protein</fullName>
    </submittedName>
</protein>
<evidence type="ECO:0000313" key="6">
    <source>
        <dbReference type="Proteomes" id="UP000444721"/>
    </source>
</evidence>
<dbReference type="InterPro" id="IPR050496">
    <property type="entry name" value="SNF2_RAD54_helicase_repair"/>
</dbReference>